<sequence length="267" mass="29467">MLTQRFLPRPSPLITLSFFKQKSISKFNFHGTSLLSNPDSFLFFTSLSTRPLLFSNSISFSIRSLSSSQALLEIPNAVVSEIESDAEIESEEAEFGAEKDQIVTDGGLDEVLESKGEPRSGGESKRELLNLSVKEKKELASYAHSLGKKLKSQQVGKSGVTETVIMALGETLEANELLKLKIHNNCPGELDDVVKQLEEGTGSVVVGKIGRTVILYRPSLSKMKAVEKKRAQRISFRKQSVEKQPQSNTQVPRQPGRGRRGRSRFGA</sequence>
<organism evidence="1 2">
    <name type="scientific">Catharanthus roseus</name>
    <name type="common">Madagascar periwinkle</name>
    <name type="synonym">Vinca rosea</name>
    <dbReference type="NCBI Taxonomy" id="4058"/>
    <lineage>
        <taxon>Eukaryota</taxon>
        <taxon>Viridiplantae</taxon>
        <taxon>Streptophyta</taxon>
        <taxon>Embryophyta</taxon>
        <taxon>Tracheophyta</taxon>
        <taxon>Spermatophyta</taxon>
        <taxon>Magnoliopsida</taxon>
        <taxon>eudicotyledons</taxon>
        <taxon>Gunneridae</taxon>
        <taxon>Pentapetalae</taxon>
        <taxon>asterids</taxon>
        <taxon>lamiids</taxon>
        <taxon>Gentianales</taxon>
        <taxon>Apocynaceae</taxon>
        <taxon>Rauvolfioideae</taxon>
        <taxon>Vinceae</taxon>
        <taxon>Catharanthinae</taxon>
        <taxon>Catharanthus</taxon>
    </lineage>
</organism>
<dbReference type="Proteomes" id="UP001060085">
    <property type="component" value="Linkage Group LG03"/>
</dbReference>
<dbReference type="EMBL" id="CM044703">
    <property type="protein sequence ID" value="KAI5673197.1"/>
    <property type="molecule type" value="Genomic_DNA"/>
</dbReference>
<accession>A0ACC0BKT1</accession>
<comment type="caution">
    <text evidence="1">The sequence shown here is derived from an EMBL/GenBank/DDBJ whole genome shotgun (WGS) entry which is preliminary data.</text>
</comment>
<keyword evidence="2" id="KW-1185">Reference proteome</keyword>
<proteinExistence type="predicted"/>
<reference evidence="2" key="1">
    <citation type="journal article" date="2023" name="Nat. Plants">
        <title>Single-cell RNA sequencing provides a high-resolution roadmap for understanding the multicellular compartmentation of specialized metabolism.</title>
        <authorList>
            <person name="Sun S."/>
            <person name="Shen X."/>
            <person name="Li Y."/>
            <person name="Li Y."/>
            <person name="Wang S."/>
            <person name="Li R."/>
            <person name="Zhang H."/>
            <person name="Shen G."/>
            <person name="Guo B."/>
            <person name="Wei J."/>
            <person name="Xu J."/>
            <person name="St-Pierre B."/>
            <person name="Chen S."/>
            <person name="Sun C."/>
        </authorList>
    </citation>
    <scope>NUCLEOTIDE SEQUENCE [LARGE SCALE GENOMIC DNA]</scope>
</reference>
<evidence type="ECO:0000313" key="1">
    <source>
        <dbReference type="EMBL" id="KAI5673197.1"/>
    </source>
</evidence>
<gene>
    <name evidence="1" type="ORF">M9H77_13561</name>
</gene>
<evidence type="ECO:0000313" key="2">
    <source>
        <dbReference type="Proteomes" id="UP001060085"/>
    </source>
</evidence>
<name>A0ACC0BKT1_CATRO</name>
<protein>
    <submittedName>
        <fullName evidence="1">Uncharacterized protein</fullName>
    </submittedName>
</protein>